<feature type="compositionally biased region" description="Basic and acidic residues" evidence="1">
    <location>
        <begin position="141"/>
        <end position="153"/>
    </location>
</feature>
<protein>
    <submittedName>
        <fullName evidence="2">Uncharacterized protein</fullName>
    </submittedName>
</protein>
<evidence type="ECO:0000313" key="3">
    <source>
        <dbReference type="Proteomes" id="UP000756346"/>
    </source>
</evidence>
<gene>
    <name evidence="2" type="ORF">B0I36DRAFT_391253</name>
</gene>
<evidence type="ECO:0000256" key="1">
    <source>
        <dbReference type="SAM" id="MobiDB-lite"/>
    </source>
</evidence>
<name>A0A9P8YHC0_9PEZI</name>
<dbReference type="Proteomes" id="UP000756346">
    <property type="component" value="Unassembled WGS sequence"/>
</dbReference>
<evidence type="ECO:0000313" key="2">
    <source>
        <dbReference type="EMBL" id="KAH7040399.1"/>
    </source>
</evidence>
<keyword evidence="3" id="KW-1185">Reference proteome</keyword>
<accession>A0A9P8YHC0</accession>
<proteinExistence type="predicted"/>
<sequence length="240" mass="26132">MEEPDEPGEPCLASSAQPNWIMHHFGADARFSEHQDNKAEPSDWPHSPSPSSLVQPAGVGESDNASDTCHAEDARSSSMLAEQWPEAEGSLADKLECDSQCSSSVISISRSLSTNYEVENDGMPEPSTLGRAQLDCPVSVRSRDKPEHREARQRSRSASSVLDFTQEGLGGRKPHGFKIYNDALPAVQQPQTPQSLPEARHRSRIHDSAITPGIRRIQVKETHLATGVSVARRRGSSSTS</sequence>
<feature type="region of interest" description="Disordered" evidence="1">
    <location>
        <begin position="25"/>
        <end position="91"/>
    </location>
</feature>
<dbReference type="GeneID" id="70190959"/>
<organism evidence="2 3">
    <name type="scientific">Microdochium trichocladiopsis</name>
    <dbReference type="NCBI Taxonomy" id="1682393"/>
    <lineage>
        <taxon>Eukaryota</taxon>
        <taxon>Fungi</taxon>
        <taxon>Dikarya</taxon>
        <taxon>Ascomycota</taxon>
        <taxon>Pezizomycotina</taxon>
        <taxon>Sordariomycetes</taxon>
        <taxon>Xylariomycetidae</taxon>
        <taxon>Xylariales</taxon>
        <taxon>Microdochiaceae</taxon>
        <taxon>Microdochium</taxon>
    </lineage>
</organism>
<feature type="compositionally biased region" description="Basic and acidic residues" evidence="1">
    <location>
        <begin position="25"/>
        <end position="43"/>
    </location>
</feature>
<feature type="region of interest" description="Disordered" evidence="1">
    <location>
        <begin position="117"/>
        <end position="211"/>
    </location>
</feature>
<dbReference type="RefSeq" id="XP_046018454.1">
    <property type="nucleotide sequence ID" value="XM_046161413.1"/>
</dbReference>
<dbReference type="AlphaFoldDB" id="A0A9P8YHC0"/>
<dbReference type="OrthoDB" id="3437607at2759"/>
<dbReference type="EMBL" id="JAGTJQ010000001">
    <property type="protein sequence ID" value="KAH7040399.1"/>
    <property type="molecule type" value="Genomic_DNA"/>
</dbReference>
<comment type="caution">
    <text evidence="2">The sequence shown here is derived from an EMBL/GenBank/DDBJ whole genome shotgun (WGS) entry which is preliminary data.</text>
</comment>
<reference evidence="2" key="1">
    <citation type="journal article" date="2021" name="Nat. Commun.">
        <title>Genetic determinants of endophytism in the Arabidopsis root mycobiome.</title>
        <authorList>
            <person name="Mesny F."/>
            <person name="Miyauchi S."/>
            <person name="Thiergart T."/>
            <person name="Pickel B."/>
            <person name="Atanasova L."/>
            <person name="Karlsson M."/>
            <person name="Huettel B."/>
            <person name="Barry K.W."/>
            <person name="Haridas S."/>
            <person name="Chen C."/>
            <person name="Bauer D."/>
            <person name="Andreopoulos W."/>
            <person name="Pangilinan J."/>
            <person name="LaButti K."/>
            <person name="Riley R."/>
            <person name="Lipzen A."/>
            <person name="Clum A."/>
            <person name="Drula E."/>
            <person name="Henrissat B."/>
            <person name="Kohler A."/>
            <person name="Grigoriev I.V."/>
            <person name="Martin F.M."/>
            <person name="Hacquard S."/>
        </authorList>
    </citation>
    <scope>NUCLEOTIDE SEQUENCE</scope>
    <source>
        <strain evidence="2">MPI-CAGE-CH-0230</strain>
    </source>
</reference>